<keyword evidence="4" id="KW-1185">Reference proteome</keyword>
<dbReference type="SUPFAM" id="SSF53067">
    <property type="entry name" value="Actin-like ATPase domain"/>
    <property type="match status" value="2"/>
</dbReference>
<comment type="similarity">
    <text evidence="1">Belongs to the actin family.</text>
</comment>
<evidence type="ECO:0000313" key="4">
    <source>
        <dbReference type="Proteomes" id="UP000245884"/>
    </source>
</evidence>
<evidence type="ECO:0008006" key="5">
    <source>
        <dbReference type="Google" id="ProtNLM"/>
    </source>
</evidence>
<dbReference type="PANTHER" id="PTHR11937">
    <property type="entry name" value="ACTIN"/>
    <property type="match status" value="1"/>
</dbReference>
<dbReference type="SMART" id="SM00268">
    <property type="entry name" value="ACTIN"/>
    <property type="match status" value="1"/>
</dbReference>
<dbReference type="InterPro" id="IPR043129">
    <property type="entry name" value="ATPase_NBD"/>
</dbReference>
<sequence length="577" mass="59990">MSREARTVIISHGSHTIRAGLGIHEVLRQPTVNLTARVGLRRSQLEGGENVKPADYLVGAILDEALRTQTAEDPVTVSWPMIGGEIRDWGGMAALWYHVLFFLLPVIRSSNSSVTLLSLPPTTITRSSSARIHKIFFDEFNTPAFCLVDSALASSFAVGQMMGTVVDVGARGSTVACVMDALMVPQSIKRCEVGLGECTAYLAGQLGRDAKVVEALSGVQEDEEAMASTSSAPSSRQSRLLLALARELFAQGHVVADEASAAAGGSGAGASGDQAAEDDDGNFDVLGALTSGREKEAIAEQERRNKELVAQGKEPEPMQTAGDMAGQTISSAAALTAENGDDGGEDDDATIRVPFKGRNIRVPRSALSTALTPLVDPSVLSKVAASTDLLDLLTPLGSSSSSSQRTDWSSTPSLPAAIHASISTTLDVERRNGLWEHLIVTGAPVGLVKGLTPSLVAALQRYVAAASAAANGAQGAGGPAGPAGGDDDGDDGPTGTYTPNTAQSGKLAPGQPSNVRALRTPDYFSDFKERVDLAPFLGATIYAKLVFADNQARGYVSKAGYAERGPAGAWSVMASDK</sequence>
<proteinExistence type="inferred from homology"/>
<gene>
    <name evidence="3" type="ORF">BDZ90DRAFT_232591</name>
</gene>
<dbReference type="Gene3D" id="3.30.420.40">
    <property type="match status" value="3"/>
</dbReference>
<dbReference type="AlphaFoldDB" id="A0A316UPW7"/>
<feature type="region of interest" description="Disordered" evidence="2">
    <location>
        <begin position="262"/>
        <end position="321"/>
    </location>
</feature>
<organism evidence="3 4">
    <name type="scientific">Jaminaea rosea</name>
    <dbReference type="NCBI Taxonomy" id="1569628"/>
    <lineage>
        <taxon>Eukaryota</taxon>
        <taxon>Fungi</taxon>
        <taxon>Dikarya</taxon>
        <taxon>Basidiomycota</taxon>
        <taxon>Ustilaginomycotina</taxon>
        <taxon>Exobasidiomycetes</taxon>
        <taxon>Microstromatales</taxon>
        <taxon>Microstromatales incertae sedis</taxon>
        <taxon>Jaminaea</taxon>
    </lineage>
</organism>
<dbReference type="OrthoDB" id="74201at2759"/>
<name>A0A316UPW7_9BASI</name>
<dbReference type="InterPro" id="IPR004000">
    <property type="entry name" value="Actin"/>
</dbReference>
<feature type="region of interest" description="Disordered" evidence="2">
    <location>
        <begin position="472"/>
        <end position="515"/>
    </location>
</feature>
<dbReference type="STRING" id="1569628.A0A316UPW7"/>
<accession>A0A316UPW7</accession>
<protein>
    <recommendedName>
        <fullName evidence="5">Actin-like ATPase domain-containing protein</fullName>
    </recommendedName>
</protein>
<dbReference type="Pfam" id="PF00022">
    <property type="entry name" value="Actin"/>
    <property type="match status" value="1"/>
</dbReference>
<dbReference type="EMBL" id="KZ819669">
    <property type="protein sequence ID" value="PWN27014.1"/>
    <property type="molecule type" value="Genomic_DNA"/>
</dbReference>
<reference evidence="3 4" key="1">
    <citation type="journal article" date="2018" name="Mol. Biol. Evol.">
        <title>Broad Genomic Sampling Reveals a Smut Pathogenic Ancestry of the Fungal Clade Ustilaginomycotina.</title>
        <authorList>
            <person name="Kijpornyongpan T."/>
            <person name="Mondo S.J."/>
            <person name="Barry K."/>
            <person name="Sandor L."/>
            <person name="Lee J."/>
            <person name="Lipzen A."/>
            <person name="Pangilinan J."/>
            <person name="LaButti K."/>
            <person name="Hainaut M."/>
            <person name="Henrissat B."/>
            <person name="Grigoriev I.V."/>
            <person name="Spatafora J.W."/>
            <person name="Aime M.C."/>
        </authorList>
    </citation>
    <scope>NUCLEOTIDE SEQUENCE [LARGE SCALE GENOMIC DNA]</scope>
    <source>
        <strain evidence="3 4">MCA 5214</strain>
    </source>
</reference>
<feature type="compositionally biased region" description="Basic and acidic residues" evidence="2">
    <location>
        <begin position="292"/>
        <end position="307"/>
    </location>
</feature>
<dbReference type="GeneID" id="37028137"/>
<evidence type="ECO:0000313" key="3">
    <source>
        <dbReference type="EMBL" id="PWN27014.1"/>
    </source>
</evidence>
<dbReference type="Proteomes" id="UP000245884">
    <property type="component" value="Unassembled WGS sequence"/>
</dbReference>
<evidence type="ECO:0000256" key="1">
    <source>
        <dbReference type="RuleBase" id="RU000487"/>
    </source>
</evidence>
<feature type="compositionally biased region" description="Gly residues" evidence="2">
    <location>
        <begin position="474"/>
        <end position="484"/>
    </location>
</feature>
<dbReference type="RefSeq" id="XP_025361626.1">
    <property type="nucleotide sequence ID" value="XM_025506314.1"/>
</dbReference>
<evidence type="ECO:0000256" key="2">
    <source>
        <dbReference type="SAM" id="MobiDB-lite"/>
    </source>
</evidence>